<dbReference type="InterPro" id="IPR036514">
    <property type="entry name" value="SGNH_hydro_sf"/>
</dbReference>
<dbReference type="PANTHER" id="PTHR30383:SF19">
    <property type="entry name" value="FIBRONECTIN TYPE-III DOMAIN-CONTAINING PROTEIN"/>
    <property type="match status" value="1"/>
</dbReference>
<dbReference type="InterPro" id="IPR013783">
    <property type="entry name" value="Ig-like_fold"/>
</dbReference>
<dbReference type="SUPFAM" id="SSF49265">
    <property type="entry name" value="Fibronectin type III"/>
    <property type="match status" value="2"/>
</dbReference>
<dbReference type="Gene3D" id="2.60.40.10">
    <property type="entry name" value="Immunoglobulins"/>
    <property type="match status" value="1"/>
</dbReference>
<keyword evidence="3" id="KW-1185">Reference proteome</keyword>
<dbReference type="SUPFAM" id="SSF52266">
    <property type="entry name" value="SGNH hydrolase"/>
    <property type="match status" value="1"/>
</dbReference>
<dbReference type="Pfam" id="PF00041">
    <property type="entry name" value="fn3"/>
    <property type="match status" value="1"/>
</dbReference>
<dbReference type="InterPro" id="IPR036116">
    <property type="entry name" value="FN3_sf"/>
</dbReference>
<dbReference type="Proteomes" id="UP000799779">
    <property type="component" value="Unassembled WGS sequence"/>
</dbReference>
<dbReference type="OrthoDB" id="2119228at2759"/>
<evidence type="ECO:0000313" key="3">
    <source>
        <dbReference type="Proteomes" id="UP000799779"/>
    </source>
</evidence>
<keyword evidence="2" id="KW-0378">Hydrolase</keyword>
<name>A0A6A5WRJ8_9PLEO</name>
<dbReference type="PROSITE" id="PS50853">
    <property type="entry name" value="FN3"/>
    <property type="match status" value="1"/>
</dbReference>
<organism evidence="2 3">
    <name type="scientific">Amniculicola lignicola CBS 123094</name>
    <dbReference type="NCBI Taxonomy" id="1392246"/>
    <lineage>
        <taxon>Eukaryota</taxon>
        <taxon>Fungi</taxon>
        <taxon>Dikarya</taxon>
        <taxon>Ascomycota</taxon>
        <taxon>Pezizomycotina</taxon>
        <taxon>Dothideomycetes</taxon>
        <taxon>Pleosporomycetidae</taxon>
        <taxon>Pleosporales</taxon>
        <taxon>Amniculicolaceae</taxon>
        <taxon>Amniculicola</taxon>
    </lineage>
</organism>
<dbReference type="Gene3D" id="3.40.50.1110">
    <property type="entry name" value="SGNH hydrolase"/>
    <property type="match status" value="1"/>
</dbReference>
<dbReference type="CDD" id="cd01833">
    <property type="entry name" value="XynB_like"/>
    <property type="match status" value="1"/>
</dbReference>
<dbReference type="AlphaFoldDB" id="A0A6A5WRJ8"/>
<accession>A0A6A5WRJ8</accession>
<feature type="domain" description="Fibronectin type-III" evidence="1">
    <location>
        <begin position="471"/>
        <end position="562"/>
    </location>
</feature>
<dbReference type="InterPro" id="IPR051532">
    <property type="entry name" value="Ester_Hydrolysis_Enzymes"/>
</dbReference>
<dbReference type="EMBL" id="ML977569">
    <property type="protein sequence ID" value="KAF2004167.1"/>
    <property type="molecule type" value="Genomic_DNA"/>
</dbReference>
<sequence>MGWSCDVAPPVIQPGGKFLIVGDSITHGMTGDWTWRYRLWSWLKQNYDVTFLGPYRGTHGQTPRSAVYPTPPKFPGEATTTTPDIQGPYAGAVSSEFSLSGHGGYWGRQAAQVRYDIKGWVAAYQPQYLLILLGFNDLGWFVSGPEGLIGNMGALVQAAREGKPDVKILIGNVVDREFIEGRQDLVDNTARYNQLLKTTMPNWFRWESPLTYVDVNSNYNCRPGGCPDGYDGLHPNALGEWHIAEAFARSLRNDWGFAASTFSVPAAIDGRVVNPPGGLSCTANQEGNYVFWDADSQARGYEIRTRIQGMTDWWSSGAVYPSTTASFSSWVLEGQTWEYQVLTKGNAQDRSAWSGSVFCTAHPKTAPPPTEITSAPSGDGIQFNWKAVAGYNVNRYSIIVWDRDTEGAFFNMVAANCCGAFVGGLVAGHRYSIWMITHVNMVSSWTGAAEIVGGIPGGAREVIVGGGVPLAVTGLKVVNTEPTTIKLSWNIATGASAGYAIYYRSIRAGAETAQALAGTTTSTTYEIGFLWPGTWYYEFCVSAYNGNLESAKPCVVPPVYPGFRKRDFAGGNSTTILNGTAVANVTVSMADNMALRELFNSMYHNETALTMGVAPARNTTL</sequence>
<proteinExistence type="predicted"/>
<evidence type="ECO:0000259" key="1">
    <source>
        <dbReference type="PROSITE" id="PS50853"/>
    </source>
</evidence>
<dbReference type="SMART" id="SM00060">
    <property type="entry name" value="FN3"/>
    <property type="match status" value="2"/>
</dbReference>
<dbReference type="PANTHER" id="PTHR30383">
    <property type="entry name" value="THIOESTERASE 1/PROTEASE 1/LYSOPHOSPHOLIPASE L1"/>
    <property type="match status" value="1"/>
</dbReference>
<dbReference type="CDD" id="cd00063">
    <property type="entry name" value="FN3"/>
    <property type="match status" value="1"/>
</dbReference>
<dbReference type="InterPro" id="IPR013830">
    <property type="entry name" value="SGNH_hydro"/>
</dbReference>
<dbReference type="GO" id="GO:0004622">
    <property type="term" value="F:phosphatidylcholine lysophospholipase activity"/>
    <property type="evidence" value="ECO:0007669"/>
    <property type="project" value="TreeGrafter"/>
</dbReference>
<protein>
    <submittedName>
        <fullName evidence="2">SGNH hydrolase</fullName>
    </submittedName>
</protein>
<evidence type="ECO:0000313" key="2">
    <source>
        <dbReference type="EMBL" id="KAF2004167.1"/>
    </source>
</evidence>
<gene>
    <name evidence="2" type="ORF">P154DRAFT_427424</name>
</gene>
<dbReference type="Pfam" id="PF13472">
    <property type="entry name" value="Lipase_GDSL_2"/>
    <property type="match status" value="1"/>
</dbReference>
<reference evidence="2" key="1">
    <citation type="journal article" date="2020" name="Stud. Mycol.">
        <title>101 Dothideomycetes genomes: a test case for predicting lifestyles and emergence of pathogens.</title>
        <authorList>
            <person name="Haridas S."/>
            <person name="Albert R."/>
            <person name="Binder M."/>
            <person name="Bloem J."/>
            <person name="Labutti K."/>
            <person name="Salamov A."/>
            <person name="Andreopoulos B."/>
            <person name="Baker S."/>
            <person name="Barry K."/>
            <person name="Bills G."/>
            <person name="Bluhm B."/>
            <person name="Cannon C."/>
            <person name="Castanera R."/>
            <person name="Culley D."/>
            <person name="Daum C."/>
            <person name="Ezra D."/>
            <person name="Gonzalez J."/>
            <person name="Henrissat B."/>
            <person name="Kuo A."/>
            <person name="Liang C."/>
            <person name="Lipzen A."/>
            <person name="Lutzoni F."/>
            <person name="Magnuson J."/>
            <person name="Mondo S."/>
            <person name="Nolan M."/>
            <person name="Ohm R."/>
            <person name="Pangilinan J."/>
            <person name="Park H.-J."/>
            <person name="Ramirez L."/>
            <person name="Alfaro M."/>
            <person name="Sun H."/>
            <person name="Tritt A."/>
            <person name="Yoshinaga Y."/>
            <person name="Zwiers L.-H."/>
            <person name="Turgeon B."/>
            <person name="Goodwin S."/>
            <person name="Spatafora J."/>
            <person name="Crous P."/>
            <person name="Grigoriev I."/>
        </authorList>
    </citation>
    <scope>NUCLEOTIDE SEQUENCE</scope>
    <source>
        <strain evidence="2">CBS 123094</strain>
    </source>
</reference>
<dbReference type="InterPro" id="IPR003961">
    <property type="entry name" value="FN3_dom"/>
</dbReference>